<evidence type="ECO:0000256" key="1">
    <source>
        <dbReference type="ARBA" id="ARBA00001968"/>
    </source>
</evidence>
<protein>
    <recommendedName>
        <fullName evidence="8">DDE Tnp4 domain-containing protein</fullName>
    </recommendedName>
</protein>
<comment type="cofactor">
    <cofactor evidence="1">
        <name>a divalent metal cation</name>
        <dbReference type="ChEBI" id="CHEBI:60240"/>
    </cofactor>
</comment>
<evidence type="ECO:0000256" key="3">
    <source>
        <dbReference type="ARBA" id="ARBA00006958"/>
    </source>
</evidence>
<evidence type="ECO:0000256" key="2">
    <source>
        <dbReference type="ARBA" id="ARBA00004123"/>
    </source>
</evidence>
<dbReference type="AlphaFoldDB" id="A0A4S8KLG5"/>
<name>A0A4S8KLG5_DENBC</name>
<dbReference type="EMBL" id="ML180960">
    <property type="protein sequence ID" value="THU76362.1"/>
    <property type="molecule type" value="Genomic_DNA"/>
</dbReference>
<sequence>MHHLLLRLKTGNPDLFRHDLRVTPTTFDYLVAVIEDDEVFKSGSESSPQAPVEEQLAVTLYHFGHDGNASGLQSVGNWSSLGKGTVHLYTRRVMTAILRPEFMSKAVRFPAEEEKKEAKKWVRNRSCKAWCHGWCFVDGTLVPLAYRPYWYGESYFDRKSRYSLNVQIVSLPSLCIIDFAYGHAGSTHDATVWEETCLVKEHDTIMEDNEWVWADSAYPIQKWVVAPYKK</sequence>
<evidence type="ECO:0000256" key="6">
    <source>
        <dbReference type="ARBA" id="ARBA00022801"/>
    </source>
</evidence>
<keyword evidence="5" id="KW-0479">Metal-binding</keyword>
<evidence type="ECO:0000256" key="5">
    <source>
        <dbReference type="ARBA" id="ARBA00022723"/>
    </source>
</evidence>
<proteinExistence type="inferred from homology"/>
<dbReference type="Pfam" id="PF13359">
    <property type="entry name" value="DDE_Tnp_4"/>
    <property type="match status" value="1"/>
</dbReference>
<dbReference type="OrthoDB" id="2408877at2759"/>
<keyword evidence="6" id="KW-0378">Hydrolase</keyword>
<dbReference type="InterPro" id="IPR027806">
    <property type="entry name" value="HARBI1_dom"/>
</dbReference>
<dbReference type="PANTHER" id="PTHR22930:SF85">
    <property type="entry name" value="GH03217P-RELATED"/>
    <property type="match status" value="1"/>
</dbReference>
<dbReference type="GO" id="GO:0046872">
    <property type="term" value="F:metal ion binding"/>
    <property type="evidence" value="ECO:0007669"/>
    <property type="project" value="UniProtKB-KW"/>
</dbReference>
<accession>A0A4S8KLG5</accession>
<dbReference type="GO" id="GO:0004518">
    <property type="term" value="F:nuclease activity"/>
    <property type="evidence" value="ECO:0007669"/>
    <property type="project" value="UniProtKB-KW"/>
</dbReference>
<reference evidence="9 10" key="1">
    <citation type="journal article" date="2019" name="Nat. Ecol. Evol.">
        <title>Megaphylogeny resolves global patterns of mushroom evolution.</title>
        <authorList>
            <person name="Varga T."/>
            <person name="Krizsan K."/>
            <person name="Foldi C."/>
            <person name="Dima B."/>
            <person name="Sanchez-Garcia M."/>
            <person name="Sanchez-Ramirez S."/>
            <person name="Szollosi G.J."/>
            <person name="Szarkandi J.G."/>
            <person name="Papp V."/>
            <person name="Albert L."/>
            <person name="Andreopoulos W."/>
            <person name="Angelini C."/>
            <person name="Antonin V."/>
            <person name="Barry K.W."/>
            <person name="Bougher N.L."/>
            <person name="Buchanan P."/>
            <person name="Buyck B."/>
            <person name="Bense V."/>
            <person name="Catcheside P."/>
            <person name="Chovatia M."/>
            <person name="Cooper J."/>
            <person name="Damon W."/>
            <person name="Desjardin D."/>
            <person name="Finy P."/>
            <person name="Geml J."/>
            <person name="Haridas S."/>
            <person name="Hughes K."/>
            <person name="Justo A."/>
            <person name="Karasinski D."/>
            <person name="Kautmanova I."/>
            <person name="Kiss B."/>
            <person name="Kocsube S."/>
            <person name="Kotiranta H."/>
            <person name="LaButti K.M."/>
            <person name="Lechner B.E."/>
            <person name="Liimatainen K."/>
            <person name="Lipzen A."/>
            <person name="Lukacs Z."/>
            <person name="Mihaltcheva S."/>
            <person name="Morgado L.N."/>
            <person name="Niskanen T."/>
            <person name="Noordeloos M.E."/>
            <person name="Ohm R.A."/>
            <person name="Ortiz-Santana B."/>
            <person name="Ovrebo C."/>
            <person name="Racz N."/>
            <person name="Riley R."/>
            <person name="Savchenko A."/>
            <person name="Shiryaev A."/>
            <person name="Soop K."/>
            <person name="Spirin V."/>
            <person name="Szebenyi C."/>
            <person name="Tomsovsky M."/>
            <person name="Tulloss R.E."/>
            <person name="Uehling J."/>
            <person name="Grigoriev I.V."/>
            <person name="Vagvolgyi C."/>
            <person name="Papp T."/>
            <person name="Martin F.M."/>
            <person name="Miettinen O."/>
            <person name="Hibbett D.S."/>
            <person name="Nagy L.G."/>
        </authorList>
    </citation>
    <scope>NUCLEOTIDE SEQUENCE [LARGE SCALE GENOMIC DNA]</scope>
    <source>
        <strain evidence="9 10">CBS 962.96</strain>
    </source>
</reference>
<keyword evidence="7" id="KW-0539">Nucleus</keyword>
<feature type="non-terminal residue" evidence="9">
    <location>
        <position position="230"/>
    </location>
</feature>
<evidence type="ECO:0000313" key="10">
    <source>
        <dbReference type="Proteomes" id="UP000297245"/>
    </source>
</evidence>
<evidence type="ECO:0000259" key="8">
    <source>
        <dbReference type="Pfam" id="PF13359"/>
    </source>
</evidence>
<evidence type="ECO:0000313" key="9">
    <source>
        <dbReference type="EMBL" id="THU76362.1"/>
    </source>
</evidence>
<comment type="similarity">
    <text evidence="3">Belongs to the HARBI1 family.</text>
</comment>
<dbReference type="PANTHER" id="PTHR22930">
    <property type="match status" value="1"/>
</dbReference>
<gene>
    <name evidence="9" type="ORF">K435DRAFT_605633</name>
</gene>
<dbReference type="InterPro" id="IPR045249">
    <property type="entry name" value="HARBI1-like"/>
</dbReference>
<evidence type="ECO:0000256" key="7">
    <source>
        <dbReference type="ARBA" id="ARBA00023242"/>
    </source>
</evidence>
<dbReference type="GO" id="GO:0005634">
    <property type="term" value="C:nucleus"/>
    <property type="evidence" value="ECO:0007669"/>
    <property type="project" value="UniProtKB-SubCell"/>
</dbReference>
<dbReference type="Proteomes" id="UP000297245">
    <property type="component" value="Unassembled WGS sequence"/>
</dbReference>
<dbReference type="GO" id="GO:0016787">
    <property type="term" value="F:hydrolase activity"/>
    <property type="evidence" value="ECO:0007669"/>
    <property type="project" value="UniProtKB-KW"/>
</dbReference>
<evidence type="ECO:0000256" key="4">
    <source>
        <dbReference type="ARBA" id="ARBA00022722"/>
    </source>
</evidence>
<keyword evidence="4" id="KW-0540">Nuclease</keyword>
<keyword evidence="10" id="KW-1185">Reference proteome</keyword>
<organism evidence="9 10">
    <name type="scientific">Dendrothele bispora (strain CBS 962.96)</name>
    <dbReference type="NCBI Taxonomy" id="1314807"/>
    <lineage>
        <taxon>Eukaryota</taxon>
        <taxon>Fungi</taxon>
        <taxon>Dikarya</taxon>
        <taxon>Basidiomycota</taxon>
        <taxon>Agaricomycotina</taxon>
        <taxon>Agaricomycetes</taxon>
        <taxon>Agaricomycetidae</taxon>
        <taxon>Agaricales</taxon>
        <taxon>Agaricales incertae sedis</taxon>
        <taxon>Dendrothele</taxon>
    </lineage>
</organism>
<comment type="subcellular location">
    <subcellularLocation>
        <location evidence="2">Nucleus</location>
    </subcellularLocation>
</comment>
<feature type="domain" description="DDE Tnp4" evidence="8">
    <location>
        <begin position="137"/>
        <end position="229"/>
    </location>
</feature>